<sequence length="219" mass="25182">MKKYFVLTLLFALPIVAYLFFSSGINHFAILPTLTKPISEIDNFHTFQNEEVRLKDHISVLFFMGNRVKEMEGHAFNLNEKIYDKNYQFKDFQFVVLAENGQEQAAQDLLNQLGATIDVKNWKFAFGSQRDIQRIFESLQTPLQLNEGGANEHVFIIDKELALRGRKDEEDKSLVENYGYDTSSVAELSNIMSDDIKVILAEYRLATKGNAIKDNDEKL</sequence>
<protein>
    <recommendedName>
        <fullName evidence="3">Membrane or secreted protein</fullName>
    </recommendedName>
</protein>
<name>A0ABW5SAR7_9FLAO</name>
<keyword evidence="2" id="KW-1185">Reference proteome</keyword>
<accession>A0ABW5SAR7</accession>
<dbReference type="EMBL" id="JBHULZ010000014">
    <property type="protein sequence ID" value="MFD2696910.1"/>
    <property type="molecule type" value="Genomic_DNA"/>
</dbReference>
<organism evidence="1 2">
    <name type="scientific">Mesonia sediminis</name>
    <dbReference type="NCBI Taxonomy" id="1703946"/>
    <lineage>
        <taxon>Bacteria</taxon>
        <taxon>Pseudomonadati</taxon>
        <taxon>Bacteroidota</taxon>
        <taxon>Flavobacteriia</taxon>
        <taxon>Flavobacteriales</taxon>
        <taxon>Flavobacteriaceae</taxon>
        <taxon>Mesonia</taxon>
    </lineage>
</organism>
<dbReference type="Proteomes" id="UP001597357">
    <property type="component" value="Unassembled WGS sequence"/>
</dbReference>
<reference evidence="2" key="1">
    <citation type="journal article" date="2019" name="Int. J. Syst. Evol. Microbiol.">
        <title>The Global Catalogue of Microorganisms (GCM) 10K type strain sequencing project: providing services to taxonomists for standard genome sequencing and annotation.</title>
        <authorList>
            <consortium name="The Broad Institute Genomics Platform"/>
            <consortium name="The Broad Institute Genome Sequencing Center for Infectious Disease"/>
            <person name="Wu L."/>
            <person name="Ma J."/>
        </authorList>
    </citation>
    <scope>NUCLEOTIDE SEQUENCE [LARGE SCALE GENOMIC DNA]</scope>
    <source>
        <strain evidence="2">KCTC 42255</strain>
    </source>
</reference>
<dbReference type="RefSeq" id="WP_379043818.1">
    <property type="nucleotide sequence ID" value="NZ_JBHULZ010000014.1"/>
</dbReference>
<comment type="caution">
    <text evidence="1">The sequence shown here is derived from an EMBL/GenBank/DDBJ whole genome shotgun (WGS) entry which is preliminary data.</text>
</comment>
<evidence type="ECO:0008006" key="3">
    <source>
        <dbReference type="Google" id="ProtNLM"/>
    </source>
</evidence>
<evidence type="ECO:0000313" key="1">
    <source>
        <dbReference type="EMBL" id="MFD2696910.1"/>
    </source>
</evidence>
<proteinExistence type="predicted"/>
<evidence type="ECO:0000313" key="2">
    <source>
        <dbReference type="Proteomes" id="UP001597357"/>
    </source>
</evidence>
<gene>
    <name evidence="1" type="ORF">ACFSQ0_02810</name>
</gene>